<gene>
    <name evidence="1" type="ORF">IAB82_01195</name>
</gene>
<organism evidence="1 2">
    <name type="scientific">Candidatus Cryptobacteroides faecavium</name>
    <dbReference type="NCBI Taxonomy" id="2840762"/>
    <lineage>
        <taxon>Bacteria</taxon>
        <taxon>Pseudomonadati</taxon>
        <taxon>Bacteroidota</taxon>
        <taxon>Bacteroidia</taxon>
        <taxon>Bacteroidales</taxon>
        <taxon>Candidatus Cryptobacteroides</taxon>
    </lineage>
</organism>
<dbReference type="EMBL" id="JADIMB010000013">
    <property type="protein sequence ID" value="MBO8470393.1"/>
    <property type="molecule type" value="Genomic_DNA"/>
</dbReference>
<accession>A0A9D9ID38</accession>
<reference evidence="1" key="2">
    <citation type="journal article" date="2021" name="PeerJ">
        <title>Extensive microbial diversity within the chicken gut microbiome revealed by metagenomics and culture.</title>
        <authorList>
            <person name="Gilroy R."/>
            <person name="Ravi A."/>
            <person name="Getino M."/>
            <person name="Pursley I."/>
            <person name="Horton D.L."/>
            <person name="Alikhan N.F."/>
            <person name="Baker D."/>
            <person name="Gharbi K."/>
            <person name="Hall N."/>
            <person name="Watson M."/>
            <person name="Adriaenssens E.M."/>
            <person name="Foster-Nyarko E."/>
            <person name="Jarju S."/>
            <person name="Secka A."/>
            <person name="Antonio M."/>
            <person name="Oren A."/>
            <person name="Chaudhuri R.R."/>
            <person name="La Ragione R."/>
            <person name="Hildebrand F."/>
            <person name="Pallen M.J."/>
        </authorList>
    </citation>
    <scope>NUCLEOTIDE SEQUENCE</scope>
    <source>
        <strain evidence="1">B2-22910</strain>
    </source>
</reference>
<protein>
    <submittedName>
        <fullName evidence="1">Uncharacterized protein</fullName>
    </submittedName>
</protein>
<dbReference type="Proteomes" id="UP000823603">
    <property type="component" value="Unassembled WGS sequence"/>
</dbReference>
<proteinExistence type="predicted"/>
<comment type="caution">
    <text evidence="1">The sequence shown here is derived from an EMBL/GenBank/DDBJ whole genome shotgun (WGS) entry which is preliminary data.</text>
</comment>
<evidence type="ECO:0000313" key="1">
    <source>
        <dbReference type="EMBL" id="MBO8470393.1"/>
    </source>
</evidence>
<reference evidence="1" key="1">
    <citation type="submission" date="2020-10" db="EMBL/GenBank/DDBJ databases">
        <authorList>
            <person name="Gilroy R."/>
        </authorList>
    </citation>
    <scope>NUCLEOTIDE SEQUENCE</scope>
    <source>
        <strain evidence="1">B2-22910</strain>
    </source>
</reference>
<name>A0A9D9ID38_9BACT</name>
<sequence length="339" mass="37585">MKGSGNSRASGIQFYSRIASLLENAAVRFTMTDCGLYCCVRAFMDSGYGHQDNGCGHEIRIVLIPLVARTPAEAVLQREETSSLAGQSYTVIVSEDRWMKSPEIISSRILAHLGIFRGIFARDCEVRKITRPEADSFLARSHSYGGASSRYCYGVFLKRDRIRPHNAAYRPECSHIPGLTAGTGIPCGSPLPPIRPGAMIAAAEFSNARRWIKDGLTVRSYEWIRYASLPDIRINGGMGKVLNHFIREVRPDDIMSYADLEWSDGDVYRALGFEEDGAKGPVMFAVDTRTWTRTPVRMAAGDTATADPSAIHGQPAAGTTMYLQNFGSRKFRLRLYRNP</sequence>
<evidence type="ECO:0000313" key="2">
    <source>
        <dbReference type="Proteomes" id="UP000823603"/>
    </source>
</evidence>
<dbReference type="AlphaFoldDB" id="A0A9D9ID38"/>